<proteinExistence type="predicted"/>
<comment type="caution">
    <text evidence="1">The sequence shown here is derived from an EMBL/GenBank/DDBJ whole genome shotgun (WGS) entry which is preliminary data.</text>
</comment>
<organism evidence="1 2">
    <name type="scientific">Biomphalaria pfeifferi</name>
    <name type="common">Bloodfluke planorb</name>
    <name type="synonym">Freshwater snail</name>
    <dbReference type="NCBI Taxonomy" id="112525"/>
    <lineage>
        <taxon>Eukaryota</taxon>
        <taxon>Metazoa</taxon>
        <taxon>Spiralia</taxon>
        <taxon>Lophotrochozoa</taxon>
        <taxon>Mollusca</taxon>
        <taxon>Gastropoda</taxon>
        <taxon>Heterobranchia</taxon>
        <taxon>Euthyneura</taxon>
        <taxon>Panpulmonata</taxon>
        <taxon>Hygrophila</taxon>
        <taxon>Lymnaeoidea</taxon>
        <taxon>Planorbidae</taxon>
        <taxon>Biomphalaria</taxon>
    </lineage>
</organism>
<evidence type="ECO:0000313" key="2">
    <source>
        <dbReference type="Proteomes" id="UP001233172"/>
    </source>
</evidence>
<gene>
    <name evidence="1" type="ORF">Bpfe_029782</name>
</gene>
<keyword evidence="2" id="KW-1185">Reference proteome</keyword>
<dbReference type="AlphaFoldDB" id="A0AAD8EUW1"/>
<dbReference type="EMBL" id="JASAOG010000304">
    <property type="protein sequence ID" value="KAK0040805.1"/>
    <property type="molecule type" value="Genomic_DNA"/>
</dbReference>
<dbReference type="Proteomes" id="UP001233172">
    <property type="component" value="Unassembled WGS sequence"/>
</dbReference>
<reference evidence="1" key="1">
    <citation type="journal article" date="2023" name="PLoS Negl. Trop. Dis.">
        <title>A genome sequence for Biomphalaria pfeifferi, the major vector snail for the human-infecting parasite Schistosoma mansoni.</title>
        <authorList>
            <person name="Bu L."/>
            <person name="Lu L."/>
            <person name="Laidemitt M.R."/>
            <person name="Zhang S.M."/>
            <person name="Mutuku M."/>
            <person name="Mkoji G."/>
            <person name="Steinauer M."/>
            <person name="Loker E.S."/>
        </authorList>
    </citation>
    <scope>NUCLEOTIDE SEQUENCE</scope>
    <source>
        <strain evidence="1">KasaAsao</strain>
    </source>
</reference>
<name>A0AAD8EUW1_BIOPF</name>
<evidence type="ECO:0000313" key="1">
    <source>
        <dbReference type="EMBL" id="KAK0040805.1"/>
    </source>
</evidence>
<accession>A0AAD8EUW1</accession>
<sequence>MVRRPRKCSFICFLSMRQRLISSYWETLSRLSIWPSISKSCRANSLSTTLASTRETTLNACHIGTATDPAKQSDLHQGKDKVSNMLSQGDVPKGVSCTDPCSTSDLAKVQHTVCTSTSEAWATLYKFYHMYPKIDFAQWQVSTFTLTDIWLQSKKKLLSRLRFCFKNVLKKVALREQSNLLPGVQLISRHLDSDVSSVRPGETRLQSKKKLLLTDVSKNCSEGD</sequence>
<reference evidence="1" key="2">
    <citation type="submission" date="2023-04" db="EMBL/GenBank/DDBJ databases">
        <authorList>
            <person name="Bu L."/>
            <person name="Lu L."/>
            <person name="Laidemitt M.R."/>
            <person name="Zhang S.M."/>
            <person name="Mutuku M."/>
            <person name="Mkoji G."/>
            <person name="Steinauer M."/>
            <person name="Loker E.S."/>
        </authorList>
    </citation>
    <scope>NUCLEOTIDE SEQUENCE</scope>
    <source>
        <strain evidence="1">KasaAsao</strain>
        <tissue evidence="1">Whole Snail</tissue>
    </source>
</reference>
<protein>
    <submittedName>
        <fullName evidence="1">Uncharacterized protein</fullName>
    </submittedName>
</protein>